<evidence type="ECO:0000313" key="2">
    <source>
        <dbReference type="Proteomes" id="UP000254258"/>
    </source>
</evidence>
<dbReference type="RefSeq" id="WP_115496484.1">
    <property type="nucleotide sequence ID" value="NZ_QRBE01000010.1"/>
</dbReference>
<organism evidence="1 2">
    <name type="scientific">Dyella monticola</name>
    <dbReference type="NCBI Taxonomy" id="1927958"/>
    <lineage>
        <taxon>Bacteria</taxon>
        <taxon>Pseudomonadati</taxon>
        <taxon>Pseudomonadota</taxon>
        <taxon>Gammaproteobacteria</taxon>
        <taxon>Lysobacterales</taxon>
        <taxon>Rhodanobacteraceae</taxon>
        <taxon>Dyella</taxon>
    </lineage>
</organism>
<comment type="caution">
    <text evidence="1">The sequence shown here is derived from an EMBL/GenBank/DDBJ whole genome shotgun (WGS) entry which is preliminary data.</text>
</comment>
<evidence type="ECO:0000313" key="1">
    <source>
        <dbReference type="EMBL" id="RDS79850.1"/>
    </source>
</evidence>
<dbReference type="Proteomes" id="UP000254258">
    <property type="component" value="Unassembled WGS sequence"/>
</dbReference>
<sequence>MRYVAPTRAAIDPIVFTHAPLSHWNEYAPWLEGLQWPSIDELNARWLQHAGERFIAQTREVLEDGLHYEERIATQALIATRQANWHDLFNAMVWLRYPALKRALNQQQVMEIARVGRRERSRPQCAQTHFDEAGVIVLVRDQRLLELWDRHDWYGLFWRHRTAWLDGSIAVEVFGHALLEHALTPGKLLVGKALAVWVEDSADRSTAVARCADAIGQARLLRDPLELRPLPLSGIPGWDPANEEEAFHREAPCYQPLREGRRYPAPLPLAVSHLQ</sequence>
<dbReference type="Pfam" id="PF11227">
    <property type="entry name" value="DUF3025"/>
    <property type="match status" value="1"/>
</dbReference>
<dbReference type="InterPro" id="IPR021390">
    <property type="entry name" value="DUF3025"/>
</dbReference>
<dbReference type="AlphaFoldDB" id="A0A370WUT0"/>
<accession>A0A370WUT0</accession>
<name>A0A370WUT0_9GAMM</name>
<dbReference type="EMBL" id="QRBE01000010">
    <property type="protein sequence ID" value="RDS79850.1"/>
    <property type="molecule type" value="Genomic_DNA"/>
</dbReference>
<protein>
    <submittedName>
        <fullName evidence="1">DUF3025 domain-containing protein</fullName>
    </submittedName>
</protein>
<keyword evidence="2" id="KW-1185">Reference proteome</keyword>
<gene>
    <name evidence="1" type="ORF">DWU98_15510</name>
</gene>
<reference evidence="1 2" key="1">
    <citation type="submission" date="2018-07" db="EMBL/GenBank/DDBJ databases">
        <title>Dyella monticola sp. nov. and Dyella psychrodurans sp. nov. isolated from monsoon evergreen broad-leaved forest soil of Dinghu Mountain, China.</title>
        <authorList>
            <person name="Gao Z."/>
            <person name="Qiu L."/>
        </authorList>
    </citation>
    <scope>NUCLEOTIDE SEQUENCE [LARGE SCALE GENOMIC DNA]</scope>
    <source>
        <strain evidence="1 2">4G-K06</strain>
    </source>
</reference>
<dbReference type="OrthoDB" id="5292474at2"/>
<proteinExistence type="predicted"/>